<organism evidence="5 6">
    <name type="scientific">Paramuricea clavata</name>
    <name type="common">Red gorgonian</name>
    <name type="synonym">Violescent sea-whip</name>
    <dbReference type="NCBI Taxonomy" id="317549"/>
    <lineage>
        <taxon>Eukaryota</taxon>
        <taxon>Metazoa</taxon>
        <taxon>Cnidaria</taxon>
        <taxon>Anthozoa</taxon>
        <taxon>Octocorallia</taxon>
        <taxon>Malacalcyonacea</taxon>
        <taxon>Plexauridae</taxon>
        <taxon>Paramuricea</taxon>
    </lineage>
</organism>
<comment type="similarity">
    <text evidence="2">Belongs to the alpha-ketoglutarate dehydrogenase family.</text>
</comment>
<evidence type="ECO:0000256" key="3">
    <source>
        <dbReference type="ARBA" id="ARBA00023002"/>
    </source>
</evidence>
<dbReference type="SUPFAM" id="SSF52518">
    <property type="entry name" value="Thiamin diphosphate-binding fold (THDP-binding)"/>
    <property type="match status" value="1"/>
</dbReference>
<proteinExistence type="inferred from homology"/>
<dbReference type="AlphaFoldDB" id="A0A6S7JJH8"/>
<keyword evidence="3" id="KW-0560">Oxidoreductase</keyword>
<sequence>MLNLKYCRKAVSRGVFYRGYKAKTNRFGYKDATVLTDDVTPEVDKESSSDKYNVVQLVSKYRDYGHKKAFIDPLKQLPQFSEELDNDISLHNIAENMEQINLSGVLNVSSQETASLSEIIECLEKTYCGHLSVELNHISNEQEKLWIARKVEESTQFSFSAEEKKHFATLLMKAKTFDDFLAKKFPTFKRYCGAGAESALPFVEELFSQASAEYGIEDVVVGMAHRGKLELLTCILGFPPAKIF</sequence>
<dbReference type="GO" id="GO:0030976">
    <property type="term" value="F:thiamine pyrophosphate binding"/>
    <property type="evidence" value="ECO:0007669"/>
    <property type="project" value="InterPro"/>
</dbReference>
<keyword evidence="4" id="KW-0786">Thiamine pyrophosphate</keyword>
<evidence type="ECO:0000313" key="6">
    <source>
        <dbReference type="Proteomes" id="UP001152795"/>
    </source>
</evidence>
<dbReference type="PANTHER" id="PTHR23152">
    <property type="entry name" value="2-OXOGLUTARATE DEHYDROGENASE"/>
    <property type="match status" value="1"/>
</dbReference>
<evidence type="ECO:0000256" key="2">
    <source>
        <dbReference type="ARBA" id="ARBA00006936"/>
    </source>
</evidence>
<evidence type="ECO:0000256" key="4">
    <source>
        <dbReference type="ARBA" id="ARBA00023052"/>
    </source>
</evidence>
<dbReference type="InterPro" id="IPR029061">
    <property type="entry name" value="THDP-binding"/>
</dbReference>
<keyword evidence="6" id="KW-1185">Reference proteome</keyword>
<evidence type="ECO:0000313" key="5">
    <source>
        <dbReference type="EMBL" id="CAB4032565.1"/>
    </source>
</evidence>
<evidence type="ECO:0000256" key="1">
    <source>
        <dbReference type="ARBA" id="ARBA00001964"/>
    </source>
</evidence>
<comment type="cofactor">
    <cofactor evidence="1">
        <name>thiamine diphosphate</name>
        <dbReference type="ChEBI" id="CHEBI:58937"/>
    </cofactor>
</comment>
<dbReference type="Gene3D" id="3.40.50.970">
    <property type="match status" value="1"/>
</dbReference>
<accession>A0A6S7JJH8</accession>
<reference evidence="5" key="1">
    <citation type="submission" date="2020-04" db="EMBL/GenBank/DDBJ databases">
        <authorList>
            <person name="Alioto T."/>
            <person name="Alioto T."/>
            <person name="Gomez Garrido J."/>
        </authorList>
    </citation>
    <scope>NUCLEOTIDE SEQUENCE</scope>
    <source>
        <strain evidence="5">A484AB</strain>
    </source>
</reference>
<feature type="non-terminal residue" evidence="5">
    <location>
        <position position="244"/>
    </location>
</feature>
<dbReference type="EMBL" id="CACRXK020018499">
    <property type="protein sequence ID" value="CAB4032565.1"/>
    <property type="molecule type" value="Genomic_DNA"/>
</dbReference>
<name>A0A6S7JJH8_PARCT</name>
<comment type="caution">
    <text evidence="5">The sequence shown here is derived from an EMBL/GenBank/DDBJ whole genome shotgun (WGS) entry which is preliminary data.</text>
</comment>
<gene>
    <name evidence="5" type="ORF">PACLA_8A011016</name>
</gene>
<dbReference type="GO" id="GO:0016624">
    <property type="term" value="F:oxidoreductase activity, acting on the aldehyde or oxo group of donors, disulfide as acceptor"/>
    <property type="evidence" value="ECO:0007669"/>
    <property type="project" value="InterPro"/>
</dbReference>
<dbReference type="PANTHER" id="PTHR23152:SF4">
    <property type="entry name" value="2-OXOADIPATE DEHYDROGENASE COMPLEX COMPONENT E1"/>
    <property type="match status" value="1"/>
</dbReference>
<dbReference type="OrthoDB" id="5966088at2759"/>
<dbReference type="Proteomes" id="UP001152795">
    <property type="component" value="Unassembled WGS sequence"/>
</dbReference>
<dbReference type="InterPro" id="IPR011603">
    <property type="entry name" value="2oxoglutarate_DH_E1"/>
</dbReference>
<protein>
    <submittedName>
        <fullName evidence="5">Probable 2-oxoglutarate dehydrogenase E1 component DHKTD1, mitochondrial</fullName>
    </submittedName>
</protein>
<dbReference type="Gene3D" id="1.10.287.1150">
    <property type="entry name" value="TPP helical domain"/>
    <property type="match status" value="1"/>
</dbReference>